<reference evidence="1" key="1">
    <citation type="submission" date="2021-10" db="EMBL/GenBank/DDBJ databases">
        <title>Tropical sea cucumber genome reveals ecological adaptation and Cuvierian tubules defense mechanism.</title>
        <authorList>
            <person name="Chen T."/>
        </authorList>
    </citation>
    <scope>NUCLEOTIDE SEQUENCE</scope>
    <source>
        <strain evidence="1">Nanhai2018</strain>
        <tissue evidence="1">Muscle</tissue>
    </source>
</reference>
<accession>A0A9Q1CM89</accession>
<dbReference type="OrthoDB" id="10058735at2759"/>
<dbReference type="Proteomes" id="UP001152320">
    <property type="component" value="Chromosome 2"/>
</dbReference>
<proteinExistence type="predicted"/>
<keyword evidence="2" id="KW-1185">Reference proteome</keyword>
<name>A0A9Q1CM89_HOLLE</name>
<organism evidence="1 2">
    <name type="scientific">Holothuria leucospilota</name>
    <name type="common">Black long sea cucumber</name>
    <name type="synonym">Mertensiothuria leucospilota</name>
    <dbReference type="NCBI Taxonomy" id="206669"/>
    <lineage>
        <taxon>Eukaryota</taxon>
        <taxon>Metazoa</taxon>
        <taxon>Echinodermata</taxon>
        <taxon>Eleutherozoa</taxon>
        <taxon>Echinozoa</taxon>
        <taxon>Holothuroidea</taxon>
        <taxon>Aspidochirotacea</taxon>
        <taxon>Aspidochirotida</taxon>
        <taxon>Holothuriidae</taxon>
        <taxon>Holothuria</taxon>
    </lineage>
</organism>
<dbReference type="AlphaFoldDB" id="A0A9Q1CM89"/>
<gene>
    <name evidence="1" type="ORF">HOLleu_06930</name>
</gene>
<sequence>MAVNNACVISSLLYGSETWTTYAKHQRRLNSFHLRCIRRILGISLEDKVPNTEVLSRAGLPTMFTLLKQRRLLWLGHVRRMEDGRIPKDILNGELASGKRATCRPHVRFKDVCKRDMKALRLNTERWEDLAAIRSRWRSTLTKHLKTGEDRLISAEEDKRTRRNKRHS</sequence>
<dbReference type="PANTHER" id="PTHR47027">
    <property type="entry name" value="REVERSE TRANSCRIPTASE DOMAIN-CONTAINING PROTEIN"/>
    <property type="match status" value="1"/>
</dbReference>
<comment type="caution">
    <text evidence="1">The sequence shown here is derived from an EMBL/GenBank/DDBJ whole genome shotgun (WGS) entry which is preliminary data.</text>
</comment>
<evidence type="ECO:0000313" key="1">
    <source>
        <dbReference type="EMBL" id="KAJ8047823.1"/>
    </source>
</evidence>
<dbReference type="PANTHER" id="PTHR47027:SF20">
    <property type="entry name" value="REVERSE TRANSCRIPTASE-LIKE PROTEIN WITH RNA-DIRECTED DNA POLYMERASE DOMAIN"/>
    <property type="match status" value="1"/>
</dbReference>
<evidence type="ECO:0008006" key="3">
    <source>
        <dbReference type="Google" id="ProtNLM"/>
    </source>
</evidence>
<dbReference type="EMBL" id="JAIZAY010000002">
    <property type="protein sequence ID" value="KAJ8047823.1"/>
    <property type="molecule type" value="Genomic_DNA"/>
</dbReference>
<evidence type="ECO:0000313" key="2">
    <source>
        <dbReference type="Proteomes" id="UP001152320"/>
    </source>
</evidence>
<protein>
    <recommendedName>
        <fullName evidence="3">Endonuclease-reverse transcriptase</fullName>
    </recommendedName>
</protein>